<evidence type="ECO:0000256" key="17">
    <source>
        <dbReference type="SAM" id="Coils"/>
    </source>
</evidence>
<feature type="domain" description="Histidine kinase" evidence="18">
    <location>
        <begin position="299"/>
        <end position="389"/>
    </location>
</feature>
<dbReference type="Gene3D" id="1.20.5.1930">
    <property type="match status" value="1"/>
</dbReference>
<keyword evidence="17" id="KW-0175">Coiled coil</keyword>
<dbReference type="InterPro" id="IPR005467">
    <property type="entry name" value="His_kinase_dom"/>
</dbReference>
<evidence type="ECO:0000256" key="11">
    <source>
        <dbReference type="ARBA" id="ARBA00023004"/>
    </source>
</evidence>
<comment type="catalytic activity">
    <reaction evidence="1">
        <text>ATP + protein L-histidine = ADP + protein N-phospho-L-histidine.</text>
        <dbReference type="EC" id="2.7.13.3"/>
    </reaction>
</comment>
<dbReference type="InterPro" id="IPR004358">
    <property type="entry name" value="Sig_transdc_His_kin-like_C"/>
</dbReference>
<dbReference type="GO" id="GO:0000155">
    <property type="term" value="F:phosphorelay sensor kinase activity"/>
    <property type="evidence" value="ECO:0007669"/>
    <property type="project" value="InterPro"/>
</dbReference>
<dbReference type="OrthoDB" id="9760839at2"/>
<reference evidence="20 21" key="1">
    <citation type="submission" date="2016-11" db="EMBL/GenBank/DDBJ databases">
        <title>Study of marine rhodopsin-containing bacteria.</title>
        <authorList>
            <person name="Yoshizawa S."/>
            <person name="Kumagai Y."/>
            <person name="Kogure K."/>
        </authorList>
    </citation>
    <scope>NUCLEOTIDE SEQUENCE [LARGE SCALE GENOMIC DNA]</scope>
    <source>
        <strain evidence="20 21">SAORIC-28</strain>
    </source>
</reference>
<evidence type="ECO:0000313" key="21">
    <source>
        <dbReference type="Proteomes" id="UP000216339"/>
    </source>
</evidence>
<dbReference type="CDD" id="cd16917">
    <property type="entry name" value="HATPase_UhpB-NarQ-NarX-like"/>
    <property type="match status" value="1"/>
</dbReference>
<keyword evidence="12" id="KW-0902">Two-component regulatory system</keyword>
<keyword evidence="8" id="KW-0808">Transferase</keyword>
<feature type="domain" description="Response regulatory" evidence="19">
    <location>
        <begin position="29"/>
        <end position="151"/>
    </location>
</feature>
<dbReference type="PROSITE" id="PS50109">
    <property type="entry name" value="HIS_KIN"/>
    <property type="match status" value="1"/>
</dbReference>
<dbReference type="SUPFAM" id="SSF52172">
    <property type="entry name" value="CheY-like"/>
    <property type="match status" value="1"/>
</dbReference>
<gene>
    <name evidence="20" type="ORF">BSZ37_05335</name>
</gene>
<keyword evidence="21" id="KW-1185">Reference proteome</keyword>
<dbReference type="AlphaFoldDB" id="A0A271IXI0"/>
<evidence type="ECO:0000256" key="2">
    <source>
        <dbReference type="ARBA" id="ARBA00001966"/>
    </source>
</evidence>
<evidence type="ECO:0000256" key="10">
    <source>
        <dbReference type="ARBA" id="ARBA00022777"/>
    </source>
</evidence>
<evidence type="ECO:0000256" key="8">
    <source>
        <dbReference type="ARBA" id="ARBA00022679"/>
    </source>
</evidence>
<dbReference type="SMART" id="SM00448">
    <property type="entry name" value="REC"/>
    <property type="match status" value="1"/>
</dbReference>
<dbReference type="Proteomes" id="UP000216339">
    <property type="component" value="Unassembled WGS sequence"/>
</dbReference>
<dbReference type="InterPro" id="IPR036890">
    <property type="entry name" value="HATPase_C_sf"/>
</dbReference>
<dbReference type="Pfam" id="PF02518">
    <property type="entry name" value="HATPase_c"/>
    <property type="match status" value="1"/>
</dbReference>
<evidence type="ECO:0000256" key="13">
    <source>
        <dbReference type="ARBA" id="ARBA00023014"/>
    </source>
</evidence>
<keyword evidence="11" id="KW-0408">Iron</keyword>
<evidence type="ECO:0000313" key="20">
    <source>
        <dbReference type="EMBL" id="PAP75902.1"/>
    </source>
</evidence>
<evidence type="ECO:0000256" key="6">
    <source>
        <dbReference type="ARBA" id="ARBA00022485"/>
    </source>
</evidence>
<evidence type="ECO:0000259" key="18">
    <source>
        <dbReference type="PROSITE" id="PS50109"/>
    </source>
</evidence>
<keyword evidence="10" id="KW-0418">Kinase</keyword>
<keyword evidence="16" id="KW-0597">Phosphoprotein</keyword>
<evidence type="ECO:0000256" key="5">
    <source>
        <dbReference type="ARBA" id="ARBA00017322"/>
    </source>
</evidence>
<evidence type="ECO:0000256" key="14">
    <source>
        <dbReference type="ARBA" id="ARBA00024827"/>
    </source>
</evidence>
<evidence type="ECO:0000256" key="4">
    <source>
        <dbReference type="ARBA" id="ARBA00012438"/>
    </source>
</evidence>
<dbReference type="InterPro" id="IPR001789">
    <property type="entry name" value="Sig_transdc_resp-reg_receiver"/>
</dbReference>
<dbReference type="SUPFAM" id="SSF55874">
    <property type="entry name" value="ATPase domain of HSP90 chaperone/DNA topoisomerase II/histidine kinase"/>
    <property type="match status" value="1"/>
</dbReference>
<proteinExistence type="predicted"/>
<keyword evidence="9" id="KW-0479">Metal-binding</keyword>
<dbReference type="EC" id="2.7.13.3" evidence="4"/>
<evidence type="ECO:0000256" key="15">
    <source>
        <dbReference type="ARBA" id="ARBA00030800"/>
    </source>
</evidence>
<dbReference type="GO" id="GO:0051539">
    <property type="term" value="F:4 iron, 4 sulfur cluster binding"/>
    <property type="evidence" value="ECO:0007669"/>
    <property type="project" value="UniProtKB-KW"/>
</dbReference>
<sequence length="397" mass="42606">MESDPRPSPLSDGGVPHRPDAVCQRGALRVLLVEDERDHADLVAAYLAEVEDFDLDLTHVSSVGRALDSLASARAAGHPFQVVLCDQRLPDSEYWESVSRVVGAAGDAPVVALTSIGDMDVAVDAMRQGAQDYLVKSEMSPEILRRTVRYAVERARQAAELRALNDTLESRVREQSVRLRALSARLATAEQEERRRIAQLLHDDLQQRLHGLSITLDLIARAPSEDERARMTERASRMLGEATELTRTLVTDLNPAALGAAALGRALRWLATRTHAAHGLDVDVEGDANVLDPTLRALLYHLTRELLFNVAKHAGTGRARIVVSESAEAVVVCVEDEGRGFDATALDAGGGGFGLASVRERLESAGGHLAIESAPGVGTRIALTVPVAVEAAEAVGD</sequence>
<dbReference type="InterPro" id="IPR011712">
    <property type="entry name" value="Sig_transdc_His_kin_sub3_dim/P"/>
</dbReference>
<evidence type="ECO:0000256" key="12">
    <source>
        <dbReference type="ARBA" id="ARBA00023012"/>
    </source>
</evidence>
<evidence type="ECO:0000256" key="1">
    <source>
        <dbReference type="ARBA" id="ARBA00000085"/>
    </source>
</evidence>
<keyword evidence="6" id="KW-0004">4Fe-4S</keyword>
<dbReference type="PRINTS" id="PR00344">
    <property type="entry name" value="BCTRLSENSOR"/>
</dbReference>
<dbReference type="Gene3D" id="3.30.565.10">
    <property type="entry name" value="Histidine kinase-like ATPase, C-terminal domain"/>
    <property type="match status" value="1"/>
</dbReference>
<feature type="modified residue" description="4-aspartylphosphate" evidence="16">
    <location>
        <position position="86"/>
    </location>
</feature>
<evidence type="ECO:0000256" key="3">
    <source>
        <dbReference type="ARBA" id="ARBA00004496"/>
    </source>
</evidence>
<dbReference type="GO" id="GO:0046983">
    <property type="term" value="F:protein dimerization activity"/>
    <property type="evidence" value="ECO:0007669"/>
    <property type="project" value="InterPro"/>
</dbReference>
<dbReference type="EMBL" id="MQWD01000001">
    <property type="protein sequence ID" value="PAP75902.1"/>
    <property type="molecule type" value="Genomic_DNA"/>
</dbReference>
<dbReference type="GO" id="GO:0016020">
    <property type="term" value="C:membrane"/>
    <property type="evidence" value="ECO:0007669"/>
    <property type="project" value="InterPro"/>
</dbReference>
<dbReference type="InterPro" id="IPR050482">
    <property type="entry name" value="Sensor_HK_TwoCompSys"/>
</dbReference>
<dbReference type="PROSITE" id="PS50110">
    <property type="entry name" value="RESPONSE_REGULATORY"/>
    <property type="match status" value="1"/>
</dbReference>
<dbReference type="Pfam" id="PF07730">
    <property type="entry name" value="HisKA_3"/>
    <property type="match status" value="1"/>
</dbReference>
<dbReference type="SMART" id="SM00387">
    <property type="entry name" value="HATPase_c"/>
    <property type="match status" value="1"/>
</dbReference>
<evidence type="ECO:0000259" key="19">
    <source>
        <dbReference type="PROSITE" id="PS50110"/>
    </source>
</evidence>
<evidence type="ECO:0000256" key="7">
    <source>
        <dbReference type="ARBA" id="ARBA00022490"/>
    </source>
</evidence>
<dbReference type="Pfam" id="PF00072">
    <property type="entry name" value="Response_reg"/>
    <property type="match status" value="1"/>
</dbReference>
<dbReference type="InterPro" id="IPR003594">
    <property type="entry name" value="HATPase_dom"/>
</dbReference>
<dbReference type="InterPro" id="IPR011006">
    <property type="entry name" value="CheY-like_superfamily"/>
</dbReference>
<dbReference type="PANTHER" id="PTHR24421:SF58">
    <property type="entry name" value="SIGNAL TRANSDUCTION HISTIDINE-PROTEIN KINASE_PHOSPHATASE UHPB"/>
    <property type="match status" value="1"/>
</dbReference>
<protein>
    <recommendedName>
        <fullName evidence="5">Oxygen sensor histidine kinase NreB</fullName>
        <ecNumber evidence="4">2.7.13.3</ecNumber>
    </recommendedName>
    <alternativeName>
        <fullName evidence="15">Nitrogen regulation protein B</fullName>
    </alternativeName>
</protein>
<comment type="caution">
    <text evidence="20">The sequence shown here is derived from an EMBL/GenBank/DDBJ whole genome shotgun (WGS) entry which is preliminary data.</text>
</comment>
<comment type="function">
    <text evidence="14">Member of the two-component regulatory system NreB/NreC involved in the control of dissimilatory nitrate/nitrite reduction in response to oxygen. NreB functions as a direct oxygen sensor histidine kinase which is autophosphorylated, in the absence of oxygen, probably at the conserved histidine residue, and transfers its phosphate group probably to a conserved aspartate residue of NreC. NreB/NreC activates the expression of the nitrate (narGHJI) and nitrite (nir) reductase operons, as well as the putative nitrate transporter gene narT.</text>
</comment>
<keyword evidence="7" id="KW-0963">Cytoplasm</keyword>
<feature type="coiled-coil region" evidence="17">
    <location>
        <begin position="158"/>
        <end position="192"/>
    </location>
</feature>
<evidence type="ECO:0000256" key="9">
    <source>
        <dbReference type="ARBA" id="ARBA00022723"/>
    </source>
</evidence>
<name>A0A271IXI0_9BACT</name>
<dbReference type="Gene3D" id="3.40.50.2300">
    <property type="match status" value="1"/>
</dbReference>
<comment type="cofactor">
    <cofactor evidence="2">
        <name>[4Fe-4S] cluster</name>
        <dbReference type="ChEBI" id="CHEBI:49883"/>
    </cofactor>
</comment>
<organism evidence="20 21">
    <name type="scientific">Rubrivirga marina</name>
    <dbReference type="NCBI Taxonomy" id="1196024"/>
    <lineage>
        <taxon>Bacteria</taxon>
        <taxon>Pseudomonadati</taxon>
        <taxon>Rhodothermota</taxon>
        <taxon>Rhodothermia</taxon>
        <taxon>Rhodothermales</taxon>
        <taxon>Rubricoccaceae</taxon>
        <taxon>Rubrivirga</taxon>
    </lineage>
</organism>
<dbReference type="GO" id="GO:0046872">
    <property type="term" value="F:metal ion binding"/>
    <property type="evidence" value="ECO:0007669"/>
    <property type="project" value="UniProtKB-KW"/>
</dbReference>
<dbReference type="PANTHER" id="PTHR24421">
    <property type="entry name" value="NITRATE/NITRITE SENSOR PROTEIN NARX-RELATED"/>
    <property type="match status" value="1"/>
</dbReference>
<keyword evidence="13" id="KW-0411">Iron-sulfur</keyword>
<accession>A0A271IXI0</accession>
<dbReference type="RefSeq" id="WP_095509546.1">
    <property type="nucleotide sequence ID" value="NZ_MQWD01000001.1"/>
</dbReference>
<comment type="subcellular location">
    <subcellularLocation>
        <location evidence="3">Cytoplasm</location>
    </subcellularLocation>
</comment>
<evidence type="ECO:0000256" key="16">
    <source>
        <dbReference type="PROSITE-ProRule" id="PRU00169"/>
    </source>
</evidence>
<dbReference type="GO" id="GO:0005737">
    <property type="term" value="C:cytoplasm"/>
    <property type="evidence" value="ECO:0007669"/>
    <property type="project" value="UniProtKB-SubCell"/>
</dbReference>